<evidence type="ECO:0000313" key="1">
    <source>
        <dbReference type="EMBL" id="OGN07882.1"/>
    </source>
</evidence>
<dbReference type="Pfam" id="PF18924">
    <property type="entry name" value="DUF5674"/>
    <property type="match status" value="1"/>
</dbReference>
<name>A0A1F8F421_9BACT</name>
<organism evidence="1 2">
    <name type="scientific">Candidatus Yanofskybacteria bacterium RIFCSPHIGHO2_01_FULL_45_42</name>
    <dbReference type="NCBI Taxonomy" id="1802671"/>
    <lineage>
        <taxon>Bacteria</taxon>
        <taxon>Candidatus Yanofskyibacteriota</taxon>
    </lineage>
</organism>
<proteinExistence type="predicted"/>
<dbReference type="AlphaFoldDB" id="A0A1F8F421"/>
<dbReference type="EMBL" id="MGJL01000017">
    <property type="protein sequence ID" value="OGN07882.1"/>
    <property type="molecule type" value="Genomic_DNA"/>
</dbReference>
<dbReference type="InterPro" id="IPR043731">
    <property type="entry name" value="DUF5674"/>
</dbReference>
<accession>A0A1F8F421</accession>
<dbReference type="Proteomes" id="UP000178023">
    <property type="component" value="Unassembled WGS sequence"/>
</dbReference>
<sequence length="113" mass="12955">MTIIKEPITRFHLRQIAQERFGDLVKVAVDIEQEIMALGGELHIDEEVFLIEEAGSKGENVWGINLYPDEKGENFIEFDSMINIKPNFGNRTRGVDNNKIKNKITDIVNKLIK</sequence>
<reference evidence="1 2" key="1">
    <citation type="journal article" date="2016" name="Nat. Commun.">
        <title>Thousands of microbial genomes shed light on interconnected biogeochemical processes in an aquifer system.</title>
        <authorList>
            <person name="Anantharaman K."/>
            <person name="Brown C.T."/>
            <person name="Hug L.A."/>
            <person name="Sharon I."/>
            <person name="Castelle C.J."/>
            <person name="Probst A.J."/>
            <person name="Thomas B.C."/>
            <person name="Singh A."/>
            <person name="Wilkins M.J."/>
            <person name="Karaoz U."/>
            <person name="Brodie E.L."/>
            <person name="Williams K.H."/>
            <person name="Hubbard S.S."/>
            <person name="Banfield J.F."/>
        </authorList>
    </citation>
    <scope>NUCLEOTIDE SEQUENCE [LARGE SCALE GENOMIC DNA]</scope>
</reference>
<comment type="caution">
    <text evidence="1">The sequence shown here is derived from an EMBL/GenBank/DDBJ whole genome shotgun (WGS) entry which is preliminary data.</text>
</comment>
<protein>
    <submittedName>
        <fullName evidence="1">Uncharacterized protein</fullName>
    </submittedName>
</protein>
<gene>
    <name evidence="1" type="ORF">A2750_00075</name>
</gene>
<evidence type="ECO:0000313" key="2">
    <source>
        <dbReference type="Proteomes" id="UP000178023"/>
    </source>
</evidence>